<dbReference type="Gene3D" id="3.40.50.10320">
    <property type="entry name" value="LmbE-like"/>
    <property type="match status" value="1"/>
</dbReference>
<dbReference type="Proteomes" id="UP000552709">
    <property type="component" value="Unassembled WGS sequence"/>
</dbReference>
<dbReference type="PANTHER" id="PTHR12993">
    <property type="entry name" value="N-ACETYLGLUCOSAMINYL-PHOSPHATIDYLINOSITOL DE-N-ACETYLASE-RELATED"/>
    <property type="match status" value="1"/>
</dbReference>
<proteinExistence type="predicted"/>
<organism evidence="1 2">
    <name type="scientific">Deinococcus humi</name>
    <dbReference type="NCBI Taxonomy" id="662880"/>
    <lineage>
        <taxon>Bacteria</taxon>
        <taxon>Thermotogati</taxon>
        <taxon>Deinococcota</taxon>
        <taxon>Deinococci</taxon>
        <taxon>Deinococcales</taxon>
        <taxon>Deinococcaceae</taxon>
        <taxon>Deinococcus</taxon>
    </lineage>
</organism>
<dbReference type="InterPro" id="IPR023841">
    <property type="entry name" value="BshB2"/>
</dbReference>
<dbReference type="EMBL" id="JACHFL010000006">
    <property type="protein sequence ID" value="MBB5363726.1"/>
    <property type="molecule type" value="Genomic_DNA"/>
</dbReference>
<dbReference type="InterPro" id="IPR024078">
    <property type="entry name" value="LmbE-like_dom_sf"/>
</dbReference>
<dbReference type="InterPro" id="IPR003737">
    <property type="entry name" value="GlcNAc_PI_deacetylase-related"/>
</dbReference>
<reference evidence="1 2" key="1">
    <citation type="submission" date="2020-08" db="EMBL/GenBank/DDBJ databases">
        <title>Genomic Encyclopedia of Type Strains, Phase IV (KMG-IV): sequencing the most valuable type-strain genomes for metagenomic binning, comparative biology and taxonomic classification.</title>
        <authorList>
            <person name="Goeker M."/>
        </authorList>
    </citation>
    <scope>NUCLEOTIDE SEQUENCE [LARGE SCALE GENOMIC DNA]</scope>
    <source>
        <strain evidence="1 2">DSM 27939</strain>
    </source>
</reference>
<dbReference type="RefSeq" id="WP_184133108.1">
    <property type="nucleotide sequence ID" value="NZ_JACHFL010000006.1"/>
</dbReference>
<gene>
    <name evidence="1" type="ORF">HNQ08_002832</name>
</gene>
<dbReference type="GO" id="GO:0016811">
    <property type="term" value="F:hydrolase activity, acting on carbon-nitrogen (but not peptide) bonds, in linear amides"/>
    <property type="evidence" value="ECO:0007669"/>
    <property type="project" value="TreeGrafter"/>
</dbReference>
<evidence type="ECO:0000313" key="2">
    <source>
        <dbReference type="Proteomes" id="UP000552709"/>
    </source>
</evidence>
<dbReference type="NCBIfam" id="TIGR04000">
    <property type="entry name" value="thiol_BshB2"/>
    <property type="match status" value="1"/>
</dbReference>
<comment type="caution">
    <text evidence="1">The sequence shown here is derived from an EMBL/GenBank/DDBJ whole genome shotgun (WGS) entry which is preliminary data.</text>
</comment>
<accession>A0A7W8JV22</accession>
<dbReference type="Pfam" id="PF02585">
    <property type="entry name" value="PIG-L"/>
    <property type="match status" value="1"/>
</dbReference>
<evidence type="ECO:0000313" key="1">
    <source>
        <dbReference type="EMBL" id="MBB5363726.1"/>
    </source>
</evidence>
<protein>
    <submittedName>
        <fullName evidence="1">Bacillithiol biosynthesis deacetylase BshB2</fullName>
    </submittedName>
</protein>
<dbReference type="PANTHER" id="PTHR12993:SF27">
    <property type="entry name" value="N-ACETYL-ALPHA-D-GLUCOSAMINYL L-MALATE DEACETYLASE 2-RELATED"/>
    <property type="match status" value="1"/>
</dbReference>
<dbReference type="SUPFAM" id="SSF102588">
    <property type="entry name" value="LmbE-like"/>
    <property type="match status" value="1"/>
</dbReference>
<sequence>MSKQPILMVFPHPDDETFALGGLLALHAAEGTPVTYLCATRGEAGRNMGQPLRANRETLPDIREAELREACAVLGIDDLRLLGFRDRMLEFENPDDLARPVLEALRELRPWRVYTYYPEHGYHPDHDAMSWAVVQAMQQLPSEERPVLLGTVFSEAALAALGEPDLVVPTAAYGETVRAAFGAHRTQTAADIARVEARMAADEAFRAQVEENRRNMAVKLWIYPLETNGVRGEREQQQRQDLHPVP</sequence>
<name>A0A7W8JV22_9DEIO</name>
<keyword evidence="2" id="KW-1185">Reference proteome</keyword>
<dbReference type="AlphaFoldDB" id="A0A7W8JV22"/>